<dbReference type="NCBIfam" id="TIGR02807">
    <property type="entry name" value="cas6_cmx6"/>
    <property type="match status" value="1"/>
</dbReference>
<evidence type="ECO:0008006" key="2">
    <source>
        <dbReference type="Google" id="ProtNLM"/>
    </source>
</evidence>
<dbReference type="Pfam" id="PF09559">
    <property type="entry name" value="Cas6"/>
    <property type="match status" value="1"/>
</dbReference>
<evidence type="ECO:0000313" key="1">
    <source>
        <dbReference type="EMBL" id="VAW63556.1"/>
    </source>
</evidence>
<gene>
    <name evidence="1" type="ORF">MNBD_GAMMA09-861</name>
</gene>
<dbReference type="AlphaFoldDB" id="A0A3B0Y584"/>
<dbReference type="InterPro" id="IPR014174">
    <property type="entry name" value="CRISPR-assoc_prot_Cas6/Cmx6"/>
</dbReference>
<dbReference type="EMBL" id="UOFI01000041">
    <property type="protein sequence ID" value="VAW63556.1"/>
    <property type="molecule type" value="Genomic_DNA"/>
</dbReference>
<organism evidence="1">
    <name type="scientific">hydrothermal vent metagenome</name>
    <dbReference type="NCBI Taxonomy" id="652676"/>
    <lineage>
        <taxon>unclassified sequences</taxon>
        <taxon>metagenomes</taxon>
        <taxon>ecological metagenomes</taxon>
    </lineage>
</organism>
<sequence>MLWKEDKKAAPYTVADTVSDLSFKLDSRQVPLDHAQLLSDEILKILPWVKDEPQAGIHMIHGASTGNGWNRPEDDCEGACIYLSKRSRMLIRMPKTRHDDMKALIGKTIQLNGHAVTFGDFQVKPFTPLGTLFCRYVIVGDNETEDQFVSRVATDMKSMGINLTKALCGMGHTFKLADGPARTMSIMVADLDPEDAVTLQKNGIGEGRKAGFGLFVAHKGIKAVGDMSEMQHFDGT</sequence>
<name>A0A3B0Y584_9ZZZZ</name>
<reference evidence="1" key="1">
    <citation type="submission" date="2018-06" db="EMBL/GenBank/DDBJ databases">
        <authorList>
            <person name="Zhirakovskaya E."/>
        </authorList>
    </citation>
    <scope>NUCLEOTIDE SEQUENCE</scope>
</reference>
<proteinExistence type="predicted"/>
<accession>A0A3B0Y584</accession>
<protein>
    <recommendedName>
        <fullName evidence="2">Type I-MYXAN CRISPR-associated protein Cas6/Cmx6</fullName>
    </recommendedName>
</protein>